<gene>
    <name evidence="4" type="ORF">EV668_0157</name>
</gene>
<feature type="domain" description="Hydantoinase A/oxoprolinase" evidence="1">
    <location>
        <begin position="206"/>
        <end position="490"/>
    </location>
</feature>
<evidence type="ECO:0000313" key="5">
    <source>
        <dbReference type="Proteomes" id="UP000295122"/>
    </source>
</evidence>
<dbReference type="RefSeq" id="WP_133767962.1">
    <property type="nucleotide sequence ID" value="NZ_SNZR01000011.1"/>
</dbReference>
<dbReference type="Pfam" id="PF05378">
    <property type="entry name" value="Hydant_A_N"/>
    <property type="match status" value="1"/>
</dbReference>
<dbReference type="PANTHER" id="PTHR11365:SF23">
    <property type="entry name" value="HYPOTHETICAL 5-OXOPROLINASE (EUROFUNG)-RELATED"/>
    <property type="match status" value="1"/>
</dbReference>
<dbReference type="GO" id="GO:0006749">
    <property type="term" value="P:glutathione metabolic process"/>
    <property type="evidence" value="ECO:0007669"/>
    <property type="project" value="TreeGrafter"/>
</dbReference>
<evidence type="ECO:0000259" key="1">
    <source>
        <dbReference type="Pfam" id="PF01968"/>
    </source>
</evidence>
<name>A0A4R7C4H5_9HYPH</name>
<proteinExistence type="predicted"/>
<dbReference type="InterPro" id="IPR008040">
    <property type="entry name" value="Hydant_A_N"/>
</dbReference>
<comment type="caution">
    <text evidence="4">The sequence shown here is derived from an EMBL/GenBank/DDBJ whole genome shotgun (WGS) entry which is preliminary data.</text>
</comment>
<evidence type="ECO:0000313" key="4">
    <source>
        <dbReference type="EMBL" id="TDR92913.1"/>
    </source>
</evidence>
<dbReference type="InterPro" id="IPR045079">
    <property type="entry name" value="Oxoprolinase-like"/>
</dbReference>
<dbReference type="PANTHER" id="PTHR11365">
    <property type="entry name" value="5-OXOPROLINASE RELATED"/>
    <property type="match status" value="1"/>
</dbReference>
<feature type="domain" description="Acetophenone carboxylase-like C-terminal" evidence="3">
    <location>
        <begin position="513"/>
        <end position="682"/>
    </location>
</feature>
<keyword evidence="5" id="KW-1185">Reference proteome</keyword>
<sequence length="698" mass="73859">MTYELSADVGGTFTDLVLRSDGAQIDIFKASTTPANIADGILNGIAGIAKSLDLDTATFLGRCDSFAVGTTIATNAILEGKQAKTGLLCTDGFRDTLLIREGGKADSYDFYVDYPPPYIPRRLTLGVRERVNAEGGVEIALDEADARRAIRRLKEYGVEAVAVSLLWSIVNPDHELRIGALIEEEMPGVPYSLGHQVNPSIREYRRTSAVAIDASLKPLVQKRIGEISERLAASGFKGVLTFIASSGGRTSPAEIVSRPISLCLSGPSAAPQAGCRLSRQEGVTKGNVLTTDMGGTSFEVSVSVDWKTPMHREGMIGDHMFGIPSVEVKTIGAGGGSIARVDAGGFIHVGPESAGAMPGPACYGRGGTRPTVTDANLVRGLLLPGHFAGGQIELDVGAAERAIAEHVATPLGLGLMEAAELVCLVAEQNMIAAIQDITIRRGVDPRQFVLVSGGAAGGLHAGTIARELGIAQVLIPRAAGVLSAYGIMTGEIKMGFARSLFTSSERFDYEGVNTILAGLRQEGVAFLDRMAVEPSKRVLRYSVEARYAGQVWQISLAFEKDRIEPADLPGLVESFHQLHETFYAVRSPGERVEFTEWSLDAVGTASEGGLESASLSAADASGALLTTSRAWLKDAGGEIDLPVYDGSRLRPGNVIEGPALVQEIVTANFIPFGAQGRVTEQRGLMLTLPIDEAKRLAA</sequence>
<evidence type="ECO:0000259" key="2">
    <source>
        <dbReference type="Pfam" id="PF05378"/>
    </source>
</evidence>
<dbReference type="AlphaFoldDB" id="A0A4R7C4H5"/>
<dbReference type="Pfam" id="PF01968">
    <property type="entry name" value="Hydantoinase_A"/>
    <property type="match status" value="1"/>
</dbReference>
<protein>
    <submittedName>
        <fullName evidence="4">N-methylhydantoinase A</fullName>
    </submittedName>
</protein>
<dbReference type="Proteomes" id="UP000295122">
    <property type="component" value="Unassembled WGS sequence"/>
</dbReference>
<dbReference type="Pfam" id="PF19278">
    <property type="entry name" value="Hydant_A_C"/>
    <property type="match status" value="1"/>
</dbReference>
<dbReference type="InterPro" id="IPR049517">
    <property type="entry name" value="ACX-like_C"/>
</dbReference>
<dbReference type="OrthoDB" id="9759608at2"/>
<reference evidence="4 5" key="1">
    <citation type="submission" date="2019-03" db="EMBL/GenBank/DDBJ databases">
        <title>Genomic Encyclopedia of Type Strains, Phase IV (KMG-IV): sequencing the most valuable type-strain genomes for metagenomic binning, comparative biology and taxonomic classification.</title>
        <authorList>
            <person name="Goeker M."/>
        </authorList>
    </citation>
    <scope>NUCLEOTIDE SEQUENCE [LARGE SCALE GENOMIC DNA]</scope>
    <source>
        <strain evidence="4 5">DSM 25903</strain>
    </source>
</reference>
<dbReference type="GO" id="GO:0005829">
    <property type="term" value="C:cytosol"/>
    <property type="evidence" value="ECO:0007669"/>
    <property type="project" value="TreeGrafter"/>
</dbReference>
<dbReference type="EMBL" id="SNZR01000011">
    <property type="protein sequence ID" value="TDR92913.1"/>
    <property type="molecule type" value="Genomic_DNA"/>
</dbReference>
<evidence type="ECO:0000259" key="3">
    <source>
        <dbReference type="Pfam" id="PF19278"/>
    </source>
</evidence>
<accession>A0A4R7C4H5</accession>
<organism evidence="4 5">
    <name type="scientific">Enterovirga rhinocerotis</name>
    <dbReference type="NCBI Taxonomy" id="1339210"/>
    <lineage>
        <taxon>Bacteria</taxon>
        <taxon>Pseudomonadati</taxon>
        <taxon>Pseudomonadota</taxon>
        <taxon>Alphaproteobacteria</taxon>
        <taxon>Hyphomicrobiales</taxon>
        <taxon>Methylobacteriaceae</taxon>
        <taxon>Enterovirga</taxon>
    </lineage>
</organism>
<dbReference type="InterPro" id="IPR002821">
    <property type="entry name" value="Hydantoinase_A"/>
</dbReference>
<dbReference type="GO" id="GO:0017168">
    <property type="term" value="F:5-oxoprolinase (ATP-hydrolyzing) activity"/>
    <property type="evidence" value="ECO:0007669"/>
    <property type="project" value="TreeGrafter"/>
</dbReference>
<feature type="domain" description="Hydantoinase/oxoprolinase N-terminal" evidence="2">
    <location>
        <begin position="7"/>
        <end position="185"/>
    </location>
</feature>